<dbReference type="InterPro" id="IPR036986">
    <property type="entry name" value="S4_RNA-bd_sf"/>
</dbReference>
<keyword evidence="3 12" id="KW-0436">Ligase</keyword>
<feature type="domain" description="Tyrosyl-tRNA synthetase C-terminal" evidence="14">
    <location>
        <begin position="404"/>
        <end position="521"/>
    </location>
</feature>
<evidence type="ECO:0000256" key="4">
    <source>
        <dbReference type="ARBA" id="ARBA00022664"/>
    </source>
</evidence>
<keyword evidence="4" id="KW-0507">mRNA processing</keyword>
<dbReference type="InterPro" id="IPR032005">
    <property type="entry name" value="TyrRSs_C"/>
</dbReference>
<accession>A0AA40EW77</accession>
<dbReference type="InterPro" id="IPR024088">
    <property type="entry name" value="Tyr-tRNA-ligase_bac-type"/>
</dbReference>
<keyword evidence="9" id="KW-0496">Mitochondrion</keyword>
<evidence type="ECO:0000256" key="7">
    <source>
        <dbReference type="ARBA" id="ARBA00022917"/>
    </source>
</evidence>
<keyword evidence="5 12" id="KW-0547">Nucleotide-binding</keyword>
<dbReference type="SUPFAM" id="SSF52374">
    <property type="entry name" value="Nucleotidylyl transferase"/>
    <property type="match status" value="1"/>
</dbReference>
<evidence type="ECO:0000259" key="14">
    <source>
        <dbReference type="Pfam" id="PF16714"/>
    </source>
</evidence>
<dbReference type="InterPro" id="IPR002305">
    <property type="entry name" value="aa-tRNA-synth_Ic"/>
</dbReference>
<sequence length="607" mass="68505">MKKKLKSPKYTAKVEDAENEWDHQAEKIKKGEAKNLWDVLEERGFVKDVAGKRETIRELMRTRRIGAYVGIDPTANSLHLGHLVPLMPLFWMYMHGYKAFSLVGGSTARIGDPTDRLQSRAPLAKSDYVANMAKIHFQLKTLWTHIEEQARLRGFEKKWASRKGIVNNNAWWNSQPMYEIMKRVGMYLRLGPMLSRDTVKKKMEAGDGMSVAELCYPIMQGWDWFELARQLGVQMQIGGSDQFGNILTGIEVFKAARNSDKDPASRLPRDNELDDPVGFTVPLLTDSKGAKFGKTAGNAVWLDPFLTSIYDMYGYLVRRPDADVERLLKLLTFLPLEDIQQLMADHTNDPSRRVAQHRLALEVTSLIHGTRNAADAAEQHRAMYRKPAPDGEEQYQAVVGHPTTPTNRPRMDMMLPRSLIMSTSIGRILQAAGLADSASAGHRLAATQGAYIGGAPGQKRAMDPSALAFTPVKVWAAQDTQKYLIDDEYLILRKGKHNLRIIKVVSDEEYAASGLTYPGQPYTGVVRKTNMRLKEIKHDSTLAEKIAKELEAESNAQKEAASGRTLIFPEDKGRQRREIEERLREQLKKSEEREEGEEGPESDEKTK</sequence>
<feature type="region of interest" description="Disordered" evidence="13">
    <location>
        <begin position="554"/>
        <end position="607"/>
    </location>
</feature>
<dbReference type="GO" id="GO:0005829">
    <property type="term" value="C:cytosol"/>
    <property type="evidence" value="ECO:0007669"/>
    <property type="project" value="TreeGrafter"/>
</dbReference>
<comment type="caution">
    <text evidence="15">The sequence shown here is derived from an EMBL/GenBank/DDBJ whole genome shotgun (WGS) entry which is preliminary data.</text>
</comment>
<dbReference type="GO" id="GO:0006397">
    <property type="term" value="P:mRNA processing"/>
    <property type="evidence" value="ECO:0007669"/>
    <property type="project" value="UniProtKB-KW"/>
</dbReference>
<dbReference type="InterPro" id="IPR001412">
    <property type="entry name" value="aa-tRNA-synth_I_CS"/>
</dbReference>
<dbReference type="Pfam" id="PF00579">
    <property type="entry name" value="tRNA-synt_1b"/>
    <property type="match status" value="1"/>
</dbReference>
<evidence type="ECO:0000256" key="2">
    <source>
        <dbReference type="ARBA" id="ARBA00005594"/>
    </source>
</evidence>
<protein>
    <recommendedName>
        <fullName evidence="12">Tyrosine--tRNA ligase</fullName>
        <ecNumber evidence="12">6.1.1.1</ecNumber>
    </recommendedName>
    <alternativeName>
        <fullName evidence="12">Tyrosyl-tRNA synthetase</fullName>
    </alternativeName>
</protein>
<dbReference type="Pfam" id="PF16714">
    <property type="entry name" value="TyrRSs_C"/>
    <property type="match status" value="1"/>
</dbReference>
<dbReference type="PRINTS" id="PR01040">
    <property type="entry name" value="TRNASYNTHTYR"/>
</dbReference>
<keyword evidence="7 12" id="KW-0648">Protein biosynthesis</keyword>
<keyword evidence="10 12" id="KW-0030">Aminoacyl-tRNA synthetase</keyword>
<comment type="similarity">
    <text evidence="2 12">Belongs to the class-I aminoacyl-tRNA synthetase family.</text>
</comment>
<evidence type="ECO:0000256" key="8">
    <source>
        <dbReference type="ARBA" id="ARBA00022946"/>
    </source>
</evidence>
<dbReference type="GO" id="GO:0005524">
    <property type="term" value="F:ATP binding"/>
    <property type="evidence" value="ECO:0007669"/>
    <property type="project" value="UniProtKB-KW"/>
</dbReference>
<dbReference type="GO" id="GO:0006437">
    <property type="term" value="P:tyrosyl-tRNA aminoacylation"/>
    <property type="evidence" value="ECO:0007669"/>
    <property type="project" value="InterPro"/>
</dbReference>
<keyword evidence="16" id="KW-1185">Reference proteome</keyword>
<dbReference type="Proteomes" id="UP001172155">
    <property type="component" value="Unassembled WGS sequence"/>
</dbReference>
<feature type="compositionally biased region" description="Basic and acidic residues" evidence="13">
    <location>
        <begin position="569"/>
        <end position="592"/>
    </location>
</feature>
<comment type="subcellular location">
    <subcellularLocation>
        <location evidence="1">Mitochondrion matrix</location>
    </subcellularLocation>
</comment>
<dbReference type="InterPro" id="IPR014729">
    <property type="entry name" value="Rossmann-like_a/b/a_fold"/>
</dbReference>
<dbReference type="PANTHER" id="PTHR11766">
    <property type="entry name" value="TYROSYL-TRNA SYNTHETASE"/>
    <property type="match status" value="1"/>
</dbReference>
<organism evidence="15 16">
    <name type="scientific">Schizothecium vesticola</name>
    <dbReference type="NCBI Taxonomy" id="314040"/>
    <lineage>
        <taxon>Eukaryota</taxon>
        <taxon>Fungi</taxon>
        <taxon>Dikarya</taxon>
        <taxon>Ascomycota</taxon>
        <taxon>Pezizomycotina</taxon>
        <taxon>Sordariomycetes</taxon>
        <taxon>Sordariomycetidae</taxon>
        <taxon>Sordariales</taxon>
        <taxon>Schizotheciaceae</taxon>
        <taxon>Schizothecium</taxon>
    </lineage>
</organism>
<dbReference type="EMBL" id="JAUKUD010000004">
    <property type="protein sequence ID" value="KAK0746422.1"/>
    <property type="molecule type" value="Genomic_DNA"/>
</dbReference>
<gene>
    <name evidence="15" type="ORF">B0T18DRAFT_325899</name>
</gene>
<dbReference type="PROSITE" id="PS00178">
    <property type="entry name" value="AA_TRNA_LIGASE_I"/>
    <property type="match status" value="1"/>
</dbReference>
<dbReference type="NCBIfam" id="TIGR00234">
    <property type="entry name" value="tyrS"/>
    <property type="match status" value="1"/>
</dbReference>
<dbReference type="EC" id="6.1.1.1" evidence="12"/>
<evidence type="ECO:0000256" key="9">
    <source>
        <dbReference type="ARBA" id="ARBA00023128"/>
    </source>
</evidence>
<evidence type="ECO:0000256" key="3">
    <source>
        <dbReference type="ARBA" id="ARBA00022598"/>
    </source>
</evidence>
<dbReference type="AlphaFoldDB" id="A0AA40EW77"/>
<reference evidence="15" key="1">
    <citation type="submission" date="2023-06" db="EMBL/GenBank/DDBJ databases">
        <title>Genome-scale phylogeny and comparative genomics of the fungal order Sordariales.</title>
        <authorList>
            <consortium name="Lawrence Berkeley National Laboratory"/>
            <person name="Hensen N."/>
            <person name="Bonometti L."/>
            <person name="Westerberg I."/>
            <person name="Brannstrom I.O."/>
            <person name="Guillou S."/>
            <person name="Cros-Aarteil S."/>
            <person name="Calhoun S."/>
            <person name="Haridas S."/>
            <person name="Kuo A."/>
            <person name="Mondo S."/>
            <person name="Pangilinan J."/>
            <person name="Riley R."/>
            <person name="LaButti K."/>
            <person name="Andreopoulos B."/>
            <person name="Lipzen A."/>
            <person name="Chen C."/>
            <person name="Yanf M."/>
            <person name="Daum C."/>
            <person name="Ng V."/>
            <person name="Clum A."/>
            <person name="Steindorff A."/>
            <person name="Ohm R."/>
            <person name="Martin F."/>
            <person name="Silar P."/>
            <person name="Natvig D."/>
            <person name="Lalanne C."/>
            <person name="Gautier V."/>
            <person name="Ament-velasquez S.L."/>
            <person name="Kruys A."/>
            <person name="Hutchinson M.I."/>
            <person name="Powell A.J."/>
            <person name="Barry K."/>
            <person name="Miller A.N."/>
            <person name="Grigoriev I.V."/>
            <person name="Debuchy R."/>
            <person name="Gladieux P."/>
            <person name="Thoren M.H."/>
            <person name="Johannesson H."/>
        </authorList>
    </citation>
    <scope>NUCLEOTIDE SEQUENCE</scope>
    <source>
        <strain evidence="15">SMH3187-1</strain>
    </source>
</reference>
<keyword evidence="6 12" id="KW-0067">ATP-binding</keyword>
<dbReference type="InterPro" id="IPR002307">
    <property type="entry name" value="Tyr-tRNA-ligase"/>
</dbReference>
<dbReference type="GO" id="GO:0003723">
    <property type="term" value="F:RNA binding"/>
    <property type="evidence" value="ECO:0007669"/>
    <property type="project" value="InterPro"/>
</dbReference>
<dbReference type="GO" id="GO:0004831">
    <property type="term" value="F:tyrosine-tRNA ligase activity"/>
    <property type="evidence" value="ECO:0007669"/>
    <property type="project" value="UniProtKB-EC"/>
</dbReference>
<evidence type="ECO:0000313" key="15">
    <source>
        <dbReference type="EMBL" id="KAK0746422.1"/>
    </source>
</evidence>
<evidence type="ECO:0000256" key="5">
    <source>
        <dbReference type="ARBA" id="ARBA00022741"/>
    </source>
</evidence>
<dbReference type="FunFam" id="3.40.50.620:FF:000227">
    <property type="entry name" value="Tyrosine--tRNA ligase"/>
    <property type="match status" value="1"/>
</dbReference>
<dbReference type="Gene3D" id="3.10.290.10">
    <property type="entry name" value="RNA-binding S4 domain"/>
    <property type="match status" value="1"/>
</dbReference>
<dbReference type="Gene3D" id="3.40.50.620">
    <property type="entry name" value="HUPs"/>
    <property type="match status" value="1"/>
</dbReference>
<evidence type="ECO:0000256" key="1">
    <source>
        <dbReference type="ARBA" id="ARBA00004305"/>
    </source>
</evidence>
<dbReference type="CDD" id="cd00805">
    <property type="entry name" value="TyrRS_core"/>
    <property type="match status" value="1"/>
</dbReference>
<name>A0AA40EW77_9PEZI</name>
<evidence type="ECO:0000313" key="16">
    <source>
        <dbReference type="Proteomes" id="UP001172155"/>
    </source>
</evidence>
<evidence type="ECO:0000256" key="13">
    <source>
        <dbReference type="SAM" id="MobiDB-lite"/>
    </source>
</evidence>
<dbReference type="GO" id="GO:0005759">
    <property type="term" value="C:mitochondrial matrix"/>
    <property type="evidence" value="ECO:0007669"/>
    <property type="project" value="UniProtKB-SubCell"/>
</dbReference>
<evidence type="ECO:0000256" key="10">
    <source>
        <dbReference type="ARBA" id="ARBA00023146"/>
    </source>
</evidence>
<comment type="catalytic activity">
    <reaction evidence="11 12">
        <text>tRNA(Tyr) + L-tyrosine + ATP = L-tyrosyl-tRNA(Tyr) + AMP + diphosphate + H(+)</text>
        <dbReference type="Rhea" id="RHEA:10220"/>
        <dbReference type="Rhea" id="RHEA-COMP:9706"/>
        <dbReference type="Rhea" id="RHEA-COMP:9707"/>
        <dbReference type="ChEBI" id="CHEBI:15378"/>
        <dbReference type="ChEBI" id="CHEBI:30616"/>
        <dbReference type="ChEBI" id="CHEBI:33019"/>
        <dbReference type="ChEBI" id="CHEBI:58315"/>
        <dbReference type="ChEBI" id="CHEBI:78442"/>
        <dbReference type="ChEBI" id="CHEBI:78536"/>
        <dbReference type="ChEBI" id="CHEBI:456215"/>
        <dbReference type="EC" id="6.1.1.1"/>
    </reaction>
</comment>
<dbReference type="PANTHER" id="PTHR11766:SF0">
    <property type="entry name" value="TYROSINE--TRNA LIGASE, MITOCHONDRIAL"/>
    <property type="match status" value="1"/>
</dbReference>
<evidence type="ECO:0000256" key="12">
    <source>
        <dbReference type="RuleBase" id="RU361234"/>
    </source>
</evidence>
<proteinExistence type="inferred from homology"/>
<dbReference type="FunFam" id="1.10.240.10:FF:000001">
    <property type="entry name" value="Tyrosine--tRNA ligase"/>
    <property type="match status" value="1"/>
</dbReference>
<evidence type="ECO:0000256" key="11">
    <source>
        <dbReference type="ARBA" id="ARBA00048248"/>
    </source>
</evidence>
<keyword evidence="8" id="KW-0809">Transit peptide</keyword>
<evidence type="ECO:0000256" key="6">
    <source>
        <dbReference type="ARBA" id="ARBA00022840"/>
    </source>
</evidence>
<dbReference type="Gene3D" id="1.10.240.10">
    <property type="entry name" value="Tyrosyl-Transfer RNA Synthetase"/>
    <property type="match status" value="1"/>
</dbReference>